<dbReference type="GO" id="GO:0000349">
    <property type="term" value="P:generation of catalytic spliceosome for first transesterification step"/>
    <property type="evidence" value="ECO:0007669"/>
    <property type="project" value="UniProtKB-UniRule"/>
</dbReference>
<accession>A0A0G4EJ03</accession>
<feature type="binding site" evidence="8">
    <location>
        <position position="88"/>
    </location>
    <ligand>
        <name>Zn(2+)</name>
        <dbReference type="ChEBI" id="CHEBI:29105"/>
    </ligand>
</feature>
<evidence type="ECO:0000256" key="3">
    <source>
        <dbReference type="ARBA" id="ARBA00022723"/>
    </source>
</evidence>
<comment type="similarity">
    <text evidence="8">Belongs to the CWC16 family. YJU2 subfamily.</text>
</comment>
<name>A0A0G4EJ03_VITBC</name>
<feature type="binding site" evidence="8">
    <location>
        <position position="54"/>
    </location>
    <ligand>
        <name>Zn(2+)</name>
        <dbReference type="ChEBI" id="CHEBI:29105"/>
    </ligand>
</feature>
<dbReference type="InterPro" id="IPR043701">
    <property type="entry name" value="Yju2"/>
</dbReference>
<dbReference type="Pfam" id="PF04502">
    <property type="entry name" value="Saf4_Yju2"/>
    <property type="match status" value="1"/>
</dbReference>
<keyword evidence="6" id="KW-0508">mRNA splicing</keyword>
<evidence type="ECO:0000256" key="4">
    <source>
        <dbReference type="ARBA" id="ARBA00022728"/>
    </source>
</evidence>
<dbReference type="Proteomes" id="UP000041254">
    <property type="component" value="Unassembled WGS sequence"/>
</dbReference>
<feature type="binding site" evidence="8">
    <location>
        <position position="51"/>
    </location>
    <ligand>
        <name>Zn(2+)</name>
        <dbReference type="ChEBI" id="CHEBI:29105"/>
    </ligand>
</feature>
<evidence type="ECO:0000256" key="9">
    <source>
        <dbReference type="SAM" id="MobiDB-lite"/>
    </source>
</evidence>
<feature type="binding site" evidence="8">
    <location>
        <position position="91"/>
    </location>
    <ligand>
        <name>Zn(2+)</name>
        <dbReference type="ChEBI" id="CHEBI:29105"/>
    </ligand>
</feature>
<gene>
    <name evidence="10" type="ORF">Vbra_7661</name>
</gene>
<evidence type="ECO:0000313" key="11">
    <source>
        <dbReference type="Proteomes" id="UP000041254"/>
    </source>
</evidence>
<dbReference type="AlphaFoldDB" id="A0A0G4EJ03"/>
<keyword evidence="5 8" id="KW-0862">Zinc</keyword>
<keyword evidence="7 8" id="KW-0539">Nucleus</keyword>
<feature type="compositionally biased region" description="Gly residues" evidence="9">
    <location>
        <begin position="313"/>
        <end position="329"/>
    </location>
</feature>
<evidence type="ECO:0000256" key="1">
    <source>
        <dbReference type="ARBA" id="ARBA00004123"/>
    </source>
</evidence>
<evidence type="ECO:0000313" key="10">
    <source>
        <dbReference type="EMBL" id="CEL96681.1"/>
    </source>
</evidence>
<organism evidence="10 11">
    <name type="scientific">Vitrella brassicaformis (strain CCMP3155)</name>
    <dbReference type="NCBI Taxonomy" id="1169540"/>
    <lineage>
        <taxon>Eukaryota</taxon>
        <taxon>Sar</taxon>
        <taxon>Alveolata</taxon>
        <taxon>Colpodellida</taxon>
        <taxon>Vitrellaceae</taxon>
        <taxon>Vitrella</taxon>
    </lineage>
</organism>
<evidence type="ECO:0000256" key="6">
    <source>
        <dbReference type="ARBA" id="ARBA00023187"/>
    </source>
</evidence>
<keyword evidence="4 8" id="KW-0747">Spliceosome</keyword>
<dbReference type="OMA" id="FNARMET"/>
<dbReference type="STRING" id="1169540.A0A0G4EJ03"/>
<sequence>MGERKVLNKYYPPDFDPVKLRTLRDPSKVREKRKGPRLFNVRMMFPFTFCCNTCGDYVYIGTKFNSRVEKVQGEDYLGIAVWRFYGRCPNCRAEVAFKTDPQHADYILETGGKRNYQAYLDADILESQMKEKHMAELEGDSMKALEHKQFNTQQEIQTFEDLDEVRKMNKRLMSRDDTISEALQFLEERSTATVEADWTADEEAELEAVRPLLGVKRLAKEEEDDDDHEAAAAPRPQPAPSSSSAAAAGPAKLNDSNDNNGAAGASFAADNGPSIFSRISVVKRKAADSNSGGAAEGDEGVKRQKAADAVVSQGGGGDVCSSGGKGGKGLSELLGGYSDEDD</sequence>
<evidence type="ECO:0000256" key="2">
    <source>
        <dbReference type="ARBA" id="ARBA00022664"/>
    </source>
</evidence>
<evidence type="ECO:0000256" key="5">
    <source>
        <dbReference type="ARBA" id="ARBA00022833"/>
    </source>
</evidence>
<keyword evidence="2" id="KW-0507">mRNA processing</keyword>
<dbReference type="InterPro" id="IPR007590">
    <property type="entry name" value="Saf4/Yju2"/>
</dbReference>
<keyword evidence="3 8" id="KW-0479">Metal-binding</keyword>
<evidence type="ECO:0000256" key="7">
    <source>
        <dbReference type="ARBA" id="ARBA00023242"/>
    </source>
</evidence>
<dbReference type="InParanoid" id="A0A0G4EJ03"/>
<dbReference type="EMBL" id="CDMY01000243">
    <property type="protein sequence ID" value="CEL96681.1"/>
    <property type="molecule type" value="Genomic_DNA"/>
</dbReference>
<dbReference type="GO" id="GO:0046872">
    <property type="term" value="F:metal ion binding"/>
    <property type="evidence" value="ECO:0007669"/>
    <property type="project" value="UniProtKB-KW"/>
</dbReference>
<proteinExistence type="inferred from homology"/>
<dbReference type="HAMAP" id="MF_03226">
    <property type="entry name" value="YJU2"/>
    <property type="match status" value="1"/>
</dbReference>
<comment type="subunit">
    <text evidence="8">Component of the spliceosome. Present in the activated B complex, the catalytically activated B* complex which catalyzes the branching, the catalytic step 1 C complex catalyzing the exon ligation, and the postcatalytic P complex containing the ligated exons (mRNA) and the excised lariat intron.</text>
</comment>
<protein>
    <recommendedName>
        <fullName evidence="8">Splicing factor YJU2</fullName>
    </recommendedName>
</protein>
<dbReference type="GO" id="GO:0071006">
    <property type="term" value="C:U2-type catalytic step 1 spliceosome"/>
    <property type="evidence" value="ECO:0007669"/>
    <property type="project" value="UniProtKB-UniRule"/>
</dbReference>
<evidence type="ECO:0000256" key="8">
    <source>
        <dbReference type="HAMAP-Rule" id="MF_03226"/>
    </source>
</evidence>
<dbReference type="OrthoDB" id="674963at2759"/>
<feature type="region of interest" description="Disordered" evidence="9">
    <location>
        <begin position="286"/>
        <end position="342"/>
    </location>
</feature>
<dbReference type="PANTHER" id="PTHR12111:SF1">
    <property type="entry name" value="SPLICING FACTOR YJU2"/>
    <property type="match status" value="1"/>
</dbReference>
<keyword evidence="11" id="KW-1185">Reference proteome</keyword>
<comment type="function">
    <text evidence="8">Part of the spliceosome which catalyzes two sequential transesterification reactions, first the excision of the non-coding intron from pre-mRNA and then the ligation of the coding exons to form the mature mRNA. Plays a role in stabilizing the structure of the spliceosome catalytic core and docking of the branch helix into the active site, producing 5'-exon and lariat intron-3'-intermediates.</text>
</comment>
<comment type="subcellular location">
    <subcellularLocation>
        <location evidence="1 8">Nucleus</location>
    </subcellularLocation>
</comment>
<reference evidence="10 11" key="1">
    <citation type="submission" date="2014-11" db="EMBL/GenBank/DDBJ databases">
        <authorList>
            <person name="Zhu J."/>
            <person name="Qi W."/>
            <person name="Song R."/>
        </authorList>
    </citation>
    <scope>NUCLEOTIDE SEQUENCE [LARGE SCALE GENOMIC DNA]</scope>
</reference>
<dbReference type="PANTHER" id="PTHR12111">
    <property type="entry name" value="SPLICING FACTOR YJU2"/>
    <property type="match status" value="1"/>
</dbReference>
<dbReference type="VEuPathDB" id="CryptoDB:Vbra_7661"/>
<feature type="compositionally biased region" description="Low complexity" evidence="9">
    <location>
        <begin position="240"/>
        <end position="272"/>
    </location>
</feature>
<dbReference type="PhylomeDB" id="A0A0G4EJ03"/>
<feature type="region of interest" description="Disordered" evidence="9">
    <location>
        <begin position="220"/>
        <end position="272"/>
    </location>
</feature>